<gene>
    <name evidence="1" type="ORF">SPELUC_LOCUS10723</name>
</gene>
<feature type="non-terminal residue" evidence="1">
    <location>
        <position position="126"/>
    </location>
</feature>
<evidence type="ECO:0000313" key="1">
    <source>
        <dbReference type="EMBL" id="CAG8690464.1"/>
    </source>
</evidence>
<evidence type="ECO:0000313" key="2">
    <source>
        <dbReference type="Proteomes" id="UP000789366"/>
    </source>
</evidence>
<accession>A0ACA9P5D6</accession>
<dbReference type="Proteomes" id="UP000789366">
    <property type="component" value="Unassembled WGS sequence"/>
</dbReference>
<organism evidence="1 2">
    <name type="scientific">Cetraspora pellucida</name>
    <dbReference type="NCBI Taxonomy" id="1433469"/>
    <lineage>
        <taxon>Eukaryota</taxon>
        <taxon>Fungi</taxon>
        <taxon>Fungi incertae sedis</taxon>
        <taxon>Mucoromycota</taxon>
        <taxon>Glomeromycotina</taxon>
        <taxon>Glomeromycetes</taxon>
        <taxon>Diversisporales</taxon>
        <taxon>Gigasporaceae</taxon>
        <taxon>Cetraspora</taxon>
    </lineage>
</organism>
<sequence>ITAEKVSNITKLHTYYITNAQNELNYITHKISESEFEQVIENYASIVEFDDDMFNENIEDEDLNANYISDTKNLNNLLQFDNENLSINEMLDLNVFLNKKTTKKSDNNLELDDVYNYDIEVINAST</sequence>
<keyword evidence="2" id="KW-1185">Reference proteome</keyword>
<proteinExistence type="predicted"/>
<dbReference type="EMBL" id="CAJVPW010020748">
    <property type="protein sequence ID" value="CAG8690464.1"/>
    <property type="molecule type" value="Genomic_DNA"/>
</dbReference>
<feature type="non-terminal residue" evidence="1">
    <location>
        <position position="1"/>
    </location>
</feature>
<name>A0ACA9P5D6_9GLOM</name>
<protein>
    <submittedName>
        <fullName evidence="1">2391_t:CDS:1</fullName>
    </submittedName>
</protein>
<comment type="caution">
    <text evidence="1">The sequence shown here is derived from an EMBL/GenBank/DDBJ whole genome shotgun (WGS) entry which is preliminary data.</text>
</comment>
<reference evidence="1" key="1">
    <citation type="submission" date="2021-06" db="EMBL/GenBank/DDBJ databases">
        <authorList>
            <person name="Kallberg Y."/>
            <person name="Tangrot J."/>
            <person name="Rosling A."/>
        </authorList>
    </citation>
    <scope>NUCLEOTIDE SEQUENCE</scope>
    <source>
        <strain evidence="1">28 12/20/2015</strain>
    </source>
</reference>